<dbReference type="AlphaFoldDB" id="A0A452G8J0"/>
<dbReference type="GO" id="GO:0006955">
    <property type="term" value="P:immune response"/>
    <property type="evidence" value="ECO:0007669"/>
    <property type="project" value="InterPro"/>
</dbReference>
<evidence type="ECO:0000256" key="1">
    <source>
        <dbReference type="ARBA" id="ARBA00004401"/>
    </source>
</evidence>
<comment type="function">
    <text evidence="11">Expressed at the plasma membrane of B cells, it is the ligand of the CD27 receptor which is specifically expressed at the surface of T cells. The CD70-CD27 signaling pathway mediates antigen-specific T cell activation and expansion which in turn provides immune surveillance of B cells.</text>
</comment>
<evidence type="ECO:0000256" key="2">
    <source>
        <dbReference type="ARBA" id="ARBA00008670"/>
    </source>
</evidence>
<dbReference type="Ensembl" id="ENSCHIT00000040657.1">
    <property type="protein sequence ID" value="ENSCHIP00000032781.1"/>
    <property type="gene ID" value="ENSCHIG00000026611.1"/>
</dbReference>
<protein>
    <recommendedName>
        <fullName evidence="12">CD70 antigen</fullName>
    </recommendedName>
    <alternativeName>
        <fullName evidence="13">CD27 ligand</fullName>
    </alternativeName>
</protein>
<dbReference type="InterPro" id="IPR042374">
    <property type="entry name" value="CD70"/>
</dbReference>
<evidence type="ECO:0000256" key="4">
    <source>
        <dbReference type="ARBA" id="ARBA00022475"/>
    </source>
</evidence>
<dbReference type="GeneID" id="102188305"/>
<dbReference type="OMA" id="FGIQWVH"/>
<evidence type="ECO:0000256" key="10">
    <source>
        <dbReference type="ARBA" id="ARBA00023180"/>
    </source>
</evidence>
<reference evidence="15 16" key="1">
    <citation type="submission" date="2016-04" db="EMBL/GenBank/DDBJ databases">
        <title>Polished mammalian reference genomes with single-molecule sequencing and chromosome conformation capture applied to the Capra hircus genome.</title>
        <authorList>
            <person name="Bickhart D.M."/>
            <person name="Koren S."/>
            <person name="Rosen B."/>
            <person name="Hastie A."/>
            <person name="Liachko I."/>
            <person name="Sullivan S.T."/>
            <person name="Burton J."/>
            <person name="Sayre B.L."/>
            <person name="Huson H.J."/>
            <person name="Lee J."/>
            <person name="Lam E."/>
            <person name="Kelley C.M."/>
            <person name="Hutchison J.L."/>
            <person name="Zhou Y."/>
            <person name="Sun J."/>
            <person name="Crisa A."/>
            <person name="Schwartz J.C."/>
            <person name="Hammond J.A."/>
            <person name="Schroeder S.G."/>
            <person name="Liu G.E."/>
            <person name="Dunham M."/>
            <person name="Shendure J."/>
            <person name="Sonstegard T.S."/>
            <person name="Phillippy A.M."/>
            <person name="Van Tassell C.P."/>
            <person name="Smith T.P."/>
        </authorList>
    </citation>
    <scope>NUCLEOTIDE SEQUENCE [LARGE SCALE GENOMIC DNA]</scope>
</reference>
<dbReference type="OrthoDB" id="9444364at2759"/>
<comment type="similarity">
    <text evidence="2">Belongs to the tumor necrosis factor family.</text>
</comment>
<dbReference type="STRING" id="9925.ENSCHIP00000032781"/>
<evidence type="ECO:0000256" key="3">
    <source>
        <dbReference type="ARBA" id="ARBA00011233"/>
    </source>
</evidence>
<dbReference type="PANTHER" id="PTHR15152">
    <property type="entry name" value="CD70 ANTIGEN"/>
    <property type="match status" value="1"/>
</dbReference>
<dbReference type="PANTHER" id="PTHR15152:SF0">
    <property type="entry name" value="CD70 ANTIGEN"/>
    <property type="match status" value="1"/>
</dbReference>
<organism evidence="15 16">
    <name type="scientific">Capra hircus</name>
    <name type="common">Goat</name>
    <dbReference type="NCBI Taxonomy" id="9925"/>
    <lineage>
        <taxon>Eukaryota</taxon>
        <taxon>Metazoa</taxon>
        <taxon>Chordata</taxon>
        <taxon>Craniata</taxon>
        <taxon>Vertebrata</taxon>
        <taxon>Euteleostomi</taxon>
        <taxon>Mammalia</taxon>
        <taxon>Eutheria</taxon>
        <taxon>Laurasiatheria</taxon>
        <taxon>Artiodactyla</taxon>
        <taxon>Ruminantia</taxon>
        <taxon>Pecora</taxon>
        <taxon>Bovidae</taxon>
        <taxon>Caprinae</taxon>
        <taxon>Capra</taxon>
    </lineage>
</organism>
<dbReference type="SUPFAM" id="SSF49842">
    <property type="entry name" value="TNF-like"/>
    <property type="match status" value="1"/>
</dbReference>
<gene>
    <name evidence="15" type="primary">CD70</name>
</gene>
<keyword evidence="8" id="KW-0472">Membrane</keyword>
<reference evidence="15" key="2">
    <citation type="submission" date="2025-08" db="UniProtKB">
        <authorList>
            <consortium name="Ensembl"/>
        </authorList>
    </citation>
    <scope>IDENTIFICATION</scope>
</reference>
<feature type="domain" description="THD" evidence="14">
    <location>
        <begin position="118"/>
        <end position="256"/>
    </location>
</feature>
<evidence type="ECO:0000313" key="15">
    <source>
        <dbReference type="Ensembl" id="ENSCHIP00000032781.1"/>
    </source>
</evidence>
<dbReference type="GO" id="GO:0005164">
    <property type="term" value="F:tumor necrosis factor receptor binding"/>
    <property type="evidence" value="ECO:0007669"/>
    <property type="project" value="InterPro"/>
</dbReference>
<dbReference type="GO" id="GO:0070062">
    <property type="term" value="C:extracellular exosome"/>
    <property type="evidence" value="ECO:0007669"/>
    <property type="project" value="TreeGrafter"/>
</dbReference>
<dbReference type="GO" id="GO:0042110">
    <property type="term" value="P:T cell activation"/>
    <property type="evidence" value="ECO:0007669"/>
    <property type="project" value="UniProtKB-ARBA"/>
</dbReference>
<evidence type="ECO:0000256" key="9">
    <source>
        <dbReference type="ARBA" id="ARBA00023157"/>
    </source>
</evidence>
<dbReference type="EMBL" id="LWLT01000008">
    <property type="status" value="NOT_ANNOTATED_CDS"/>
    <property type="molecule type" value="Genomic_DNA"/>
</dbReference>
<dbReference type="PROSITE" id="PS50049">
    <property type="entry name" value="THD_2"/>
    <property type="match status" value="1"/>
</dbReference>
<dbReference type="Gene3D" id="2.60.120.40">
    <property type="match status" value="1"/>
</dbReference>
<dbReference type="KEGG" id="chx:102188305"/>
<evidence type="ECO:0000256" key="5">
    <source>
        <dbReference type="ARBA" id="ARBA00022692"/>
    </source>
</evidence>
<sequence>MVERAWSLPLTDIPREEHGWSLAGSDRPREPCGCEKAEASFPLPACPLRTLPATTQLMKCSWKTVMATEEAASCQVTRRPWASILRVTIPVLLSIGTCYLICTLCFRQQQQLDSTRWDLAELQLNHTGSRQDPRLRWQGSPALGRSFLHGPELDDNGQLRIQRDGIYRLHIQVTLANCSSSTWTAEPQRATLTVAICSPAAHSISLLRLSFHRGACWVASQRLTFLALGDILCTNLTLPLLPSRNADETFFGIQWVHP</sequence>
<evidence type="ECO:0000259" key="14">
    <source>
        <dbReference type="PROSITE" id="PS50049"/>
    </source>
</evidence>
<keyword evidence="16" id="KW-1185">Reference proteome</keyword>
<reference evidence="15" key="3">
    <citation type="submission" date="2025-09" db="UniProtKB">
        <authorList>
            <consortium name="Ensembl"/>
        </authorList>
    </citation>
    <scope>IDENTIFICATION</scope>
</reference>
<evidence type="ECO:0000256" key="13">
    <source>
        <dbReference type="ARBA" id="ARBA00083727"/>
    </source>
</evidence>
<comment type="subcellular location">
    <subcellularLocation>
        <location evidence="1">Cell membrane</location>
        <topology evidence="1">Single-pass type II membrane protein</topology>
    </subcellularLocation>
</comment>
<dbReference type="InterPro" id="IPR006052">
    <property type="entry name" value="TNF_dom"/>
</dbReference>
<comment type="subunit">
    <text evidence="3">Homotrimer.</text>
</comment>
<evidence type="ECO:0000256" key="11">
    <source>
        <dbReference type="ARBA" id="ARBA00056142"/>
    </source>
</evidence>
<dbReference type="RefSeq" id="XP_005682591.2">
    <property type="nucleotide sequence ID" value="XM_005682534.3"/>
</dbReference>
<evidence type="ECO:0000256" key="7">
    <source>
        <dbReference type="ARBA" id="ARBA00022989"/>
    </source>
</evidence>
<dbReference type="GO" id="GO:0033209">
    <property type="term" value="P:tumor necrosis factor-mediated signaling pathway"/>
    <property type="evidence" value="ECO:0007669"/>
    <property type="project" value="InterPro"/>
</dbReference>
<keyword evidence="9" id="KW-1015">Disulfide bond</keyword>
<evidence type="ECO:0000256" key="6">
    <source>
        <dbReference type="ARBA" id="ARBA00022968"/>
    </source>
</evidence>
<dbReference type="CTD" id="970"/>
<keyword evidence="6" id="KW-0735">Signal-anchor</keyword>
<keyword evidence="5" id="KW-0812">Transmembrane</keyword>
<evidence type="ECO:0000256" key="12">
    <source>
        <dbReference type="ARBA" id="ARBA00069526"/>
    </source>
</evidence>
<accession>A0A452G8J0</accession>
<evidence type="ECO:0000313" key="16">
    <source>
        <dbReference type="Proteomes" id="UP000291000"/>
    </source>
</evidence>
<dbReference type="GO" id="GO:0048018">
    <property type="term" value="F:receptor ligand activity"/>
    <property type="evidence" value="ECO:0007669"/>
    <property type="project" value="UniProtKB-ARBA"/>
</dbReference>
<keyword evidence="7" id="KW-1133">Transmembrane helix</keyword>
<dbReference type="SMART" id="SM00207">
    <property type="entry name" value="TNF"/>
    <property type="match status" value="1"/>
</dbReference>
<proteinExistence type="inferred from homology"/>
<name>A0A452G8J0_CAPHI</name>
<dbReference type="Proteomes" id="UP000291000">
    <property type="component" value="Chromosome 7"/>
</dbReference>
<keyword evidence="4" id="KW-1003">Cell membrane</keyword>
<dbReference type="FunFam" id="2.60.120.40:FF:000027">
    <property type="entry name" value="CD70 antigen"/>
    <property type="match status" value="1"/>
</dbReference>
<dbReference type="Bgee" id="ENSCHIG00000026611">
    <property type="expression patterns" value="Expressed in hematopoietic system and 2 other cell types or tissues"/>
</dbReference>
<dbReference type="InterPro" id="IPR008983">
    <property type="entry name" value="Tumour_necrosis_fac-like_dom"/>
</dbReference>
<evidence type="ECO:0000256" key="8">
    <source>
        <dbReference type="ARBA" id="ARBA00023136"/>
    </source>
</evidence>
<dbReference type="GO" id="GO:0046651">
    <property type="term" value="P:lymphocyte proliferation"/>
    <property type="evidence" value="ECO:0007669"/>
    <property type="project" value="UniProtKB-ARBA"/>
</dbReference>
<dbReference type="GeneTree" id="ENSGT00390000006744"/>
<keyword evidence="10" id="KW-0325">Glycoprotein</keyword>
<dbReference type="GO" id="GO:0005886">
    <property type="term" value="C:plasma membrane"/>
    <property type="evidence" value="ECO:0007669"/>
    <property type="project" value="UniProtKB-SubCell"/>
</dbReference>